<name>A0A502E640_9MYCO</name>
<proteinExistence type="predicted"/>
<keyword evidence="3" id="KW-1185">Reference proteome</keyword>
<evidence type="ECO:0000313" key="3">
    <source>
        <dbReference type="Proteomes" id="UP000320095"/>
    </source>
</evidence>
<accession>A0A502E640</accession>
<dbReference type="AlphaFoldDB" id="A0A502E640"/>
<evidence type="ECO:0008006" key="4">
    <source>
        <dbReference type="Google" id="ProtNLM"/>
    </source>
</evidence>
<dbReference type="Proteomes" id="UP000320095">
    <property type="component" value="Unassembled WGS sequence"/>
</dbReference>
<comment type="caution">
    <text evidence="2">The sequence shown here is derived from an EMBL/GenBank/DDBJ whole genome shotgun (WGS) entry which is preliminary data.</text>
</comment>
<sequence>MLVGGCVAAAVLGSVGAASAAADDCVASACSDRTTSGNLARPGITGSLGELQTVRGIPCTGSHLGACIALRSSGAG</sequence>
<feature type="chain" id="PRO_5021251310" description="Secreted protein" evidence="1">
    <location>
        <begin position="21"/>
        <end position="76"/>
    </location>
</feature>
<reference evidence="2 3" key="1">
    <citation type="journal article" date="2019" name="Environ. Microbiol.">
        <title>Species interactions and distinct microbial communities in high Arctic permafrost affected cryosols are associated with the CH4 and CO2 gas fluxes.</title>
        <authorList>
            <person name="Altshuler I."/>
            <person name="Hamel J."/>
            <person name="Turney S."/>
            <person name="Magnuson E."/>
            <person name="Levesque R."/>
            <person name="Greer C."/>
            <person name="Whyte L.G."/>
        </authorList>
    </citation>
    <scope>NUCLEOTIDE SEQUENCE [LARGE SCALE GENOMIC DNA]</scope>
    <source>
        <strain evidence="2 3">S5.20</strain>
    </source>
</reference>
<keyword evidence="1" id="KW-0732">Signal</keyword>
<dbReference type="EMBL" id="RCZG01000006">
    <property type="protein sequence ID" value="TPG33168.1"/>
    <property type="molecule type" value="Genomic_DNA"/>
</dbReference>
<evidence type="ECO:0000313" key="2">
    <source>
        <dbReference type="EMBL" id="TPG33168.1"/>
    </source>
</evidence>
<organism evidence="2 3">
    <name type="scientific">Mycolicibacterium hodleri</name>
    <dbReference type="NCBI Taxonomy" id="49897"/>
    <lineage>
        <taxon>Bacteria</taxon>
        <taxon>Bacillati</taxon>
        <taxon>Actinomycetota</taxon>
        <taxon>Actinomycetes</taxon>
        <taxon>Mycobacteriales</taxon>
        <taxon>Mycobacteriaceae</taxon>
        <taxon>Mycolicibacterium</taxon>
    </lineage>
</organism>
<evidence type="ECO:0000256" key="1">
    <source>
        <dbReference type="SAM" id="SignalP"/>
    </source>
</evidence>
<gene>
    <name evidence="2" type="ORF">EAH80_17455</name>
</gene>
<protein>
    <recommendedName>
        <fullName evidence="4">Secreted protein</fullName>
    </recommendedName>
</protein>
<feature type="signal peptide" evidence="1">
    <location>
        <begin position="1"/>
        <end position="20"/>
    </location>
</feature>